<evidence type="ECO:0000256" key="3">
    <source>
        <dbReference type="ARBA" id="ARBA00048508"/>
    </source>
</evidence>
<feature type="domain" description="Ketoreductase" evidence="6">
    <location>
        <begin position="75"/>
        <end position="252"/>
    </location>
</feature>
<dbReference type="PRINTS" id="PR00080">
    <property type="entry name" value="SDRFAMILY"/>
</dbReference>
<feature type="chain" id="PRO_5047086000" description="3-oxoacyl-[acyl-carrier-protein] reductase" evidence="5">
    <location>
        <begin position="23"/>
        <end position="331"/>
    </location>
</feature>
<evidence type="ECO:0000313" key="7">
    <source>
        <dbReference type="EMBL" id="CAK8988528.1"/>
    </source>
</evidence>
<dbReference type="InterPro" id="IPR020904">
    <property type="entry name" value="Sc_DH/Rdtase_CS"/>
</dbReference>
<dbReference type="InterPro" id="IPR050259">
    <property type="entry name" value="SDR"/>
</dbReference>
<evidence type="ECO:0000259" key="6">
    <source>
        <dbReference type="SMART" id="SM00822"/>
    </source>
</evidence>
<keyword evidence="8" id="KW-1185">Reference proteome</keyword>
<protein>
    <recommendedName>
        <fullName evidence="2">3-oxoacyl-[acyl-carrier-protein] reductase</fullName>
        <ecNumber evidence="2">1.1.1.100</ecNumber>
    </recommendedName>
</protein>
<dbReference type="PANTHER" id="PTHR42879:SF2">
    <property type="entry name" value="3-OXOACYL-[ACYL-CARRIER-PROTEIN] REDUCTASE FABG"/>
    <property type="match status" value="1"/>
</dbReference>
<comment type="caution">
    <text evidence="7">The sequence shown here is derived from an EMBL/GenBank/DDBJ whole genome shotgun (WGS) entry which is preliminary data.</text>
</comment>
<evidence type="ECO:0000256" key="2">
    <source>
        <dbReference type="ARBA" id="ARBA00012948"/>
    </source>
</evidence>
<dbReference type="PRINTS" id="PR00081">
    <property type="entry name" value="GDHRDH"/>
</dbReference>
<proteinExistence type="inferred from homology"/>
<evidence type="ECO:0000256" key="5">
    <source>
        <dbReference type="SAM" id="SignalP"/>
    </source>
</evidence>
<evidence type="ECO:0000313" key="8">
    <source>
        <dbReference type="Proteomes" id="UP001642464"/>
    </source>
</evidence>
<comment type="similarity">
    <text evidence="1 4">Belongs to the short-chain dehydrogenases/reductases (SDR) family.</text>
</comment>
<dbReference type="Gene3D" id="3.40.50.720">
    <property type="entry name" value="NAD(P)-binding Rossmann-like Domain"/>
    <property type="match status" value="1"/>
</dbReference>
<name>A0ABP0HE76_9DINO</name>
<dbReference type="SUPFAM" id="SSF51735">
    <property type="entry name" value="NAD(P)-binding Rossmann-fold domains"/>
    <property type="match status" value="1"/>
</dbReference>
<dbReference type="PROSITE" id="PS00061">
    <property type="entry name" value="ADH_SHORT"/>
    <property type="match status" value="1"/>
</dbReference>
<accession>A0ABP0HE76</accession>
<dbReference type="Pfam" id="PF00106">
    <property type="entry name" value="adh_short"/>
    <property type="match status" value="1"/>
</dbReference>
<dbReference type="Proteomes" id="UP001642464">
    <property type="component" value="Unassembled WGS sequence"/>
</dbReference>
<dbReference type="SMART" id="SM00822">
    <property type="entry name" value="PKS_KR"/>
    <property type="match status" value="1"/>
</dbReference>
<dbReference type="InterPro" id="IPR036291">
    <property type="entry name" value="NAD(P)-bd_dom_sf"/>
</dbReference>
<comment type="catalytic activity">
    <reaction evidence="3">
        <text>a (3R)-hydroxyacyl-[ACP] + NADP(+) = a 3-oxoacyl-[ACP] + NADPH + H(+)</text>
        <dbReference type="Rhea" id="RHEA:17397"/>
        <dbReference type="Rhea" id="RHEA-COMP:9916"/>
        <dbReference type="Rhea" id="RHEA-COMP:9945"/>
        <dbReference type="ChEBI" id="CHEBI:15378"/>
        <dbReference type="ChEBI" id="CHEBI:57783"/>
        <dbReference type="ChEBI" id="CHEBI:58349"/>
        <dbReference type="ChEBI" id="CHEBI:78776"/>
        <dbReference type="ChEBI" id="CHEBI:78827"/>
        <dbReference type="EC" id="1.1.1.100"/>
    </reaction>
</comment>
<dbReference type="InterPro" id="IPR002347">
    <property type="entry name" value="SDR_fam"/>
</dbReference>
<dbReference type="PANTHER" id="PTHR42879">
    <property type="entry name" value="3-OXOACYL-(ACYL-CARRIER-PROTEIN) REDUCTASE"/>
    <property type="match status" value="1"/>
</dbReference>
<dbReference type="EMBL" id="CAXAMM010000692">
    <property type="protein sequence ID" value="CAK8988528.1"/>
    <property type="molecule type" value="Genomic_DNA"/>
</dbReference>
<organism evidence="7 8">
    <name type="scientific">Durusdinium trenchii</name>
    <dbReference type="NCBI Taxonomy" id="1381693"/>
    <lineage>
        <taxon>Eukaryota</taxon>
        <taxon>Sar</taxon>
        <taxon>Alveolata</taxon>
        <taxon>Dinophyceae</taxon>
        <taxon>Suessiales</taxon>
        <taxon>Symbiodiniaceae</taxon>
        <taxon>Durusdinium</taxon>
    </lineage>
</organism>
<evidence type="ECO:0000256" key="1">
    <source>
        <dbReference type="ARBA" id="ARBA00006484"/>
    </source>
</evidence>
<keyword evidence="5" id="KW-0732">Signal</keyword>
<feature type="signal peptide" evidence="5">
    <location>
        <begin position="1"/>
        <end position="22"/>
    </location>
</feature>
<sequence length="331" mass="35931">MVILRRAFLLPLLALVYCLGQGAFLAPDCQSQRIIKSQSTRQQTLVRSARSTRPDQYGRTALKAGAETGFDLTGKVALVTGASRGIGAAIAESLAKAGATVVGTATSDSGAEAISARMGDQWGQGMKLDVTDSKNVEEVVKAVTEKYGAPDILVNNAGITKDTLMMRMKEDQWLDVINTNLNSVFRMTKAATKGMTKKRWGRVISISSVVGSMGNVGQSNYAAAKAGMDGWTRAMAREIGSRGITVNSVAPGFIDTDMTADLPDDWKAMCPSMPRRLRFRRRRSSWRMCLQSAWGSQAKLRKLSCFWHHQQLAISPATHSTSTEGCTCPEW</sequence>
<gene>
    <name evidence="7" type="ORF">SCF082_LOCUS1422</name>
</gene>
<evidence type="ECO:0000256" key="4">
    <source>
        <dbReference type="RuleBase" id="RU000363"/>
    </source>
</evidence>
<dbReference type="InterPro" id="IPR057326">
    <property type="entry name" value="KR_dom"/>
</dbReference>
<dbReference type="EC" id="1.1.1.100" evidence="2"/>
<reference evidence="7 8" key="1">
    <citation type="submission" date="2024-02" db="EMBL/GenBank/DDBJ databases">
        <authorList>
            <person name="Chen Y."/>
            <person name="Shah S."/>
            <person name="Dougan E. K."/>
            <person name="Thang M."/>
            <person name="Chan C."/>
        </authorList>
    </citation>
    <scope>NUCLEOTIDE SEQUENCE [LARGE SCALE GENOMIC DNA]</scope>
</reference>